<feature type="signal peptide" evidence="11">
    <location>
        <begin position="1"/>
        <end position="20"/>
    </location>
</feature>
<evidence type="ECO:0000259" key="12">
    <source>
        <dbReference type="Pfam" id="PF01055"/>
    </source>
</evidence>
<dbReference type="Gene3D" id="2.60.40.1760">
    <property type="entry name" value="glycosyl hydrolase (family 31)"/>
    <property type="match status" value="1"/>
</dbReference>
<dbReference type="PANTHER" id="PTHR22762:SF54">
    <property type="entry name" value="BCDNA.GH04962"/>
    <property type="match status" value="1"/>
</dbReference>
<dbReference type="Gene3D" id="2.60.40.1180">
    <property type="entry name" value="Golgi alpha-mannosidase II"/>
    <property type="match status" value="2"/>
</dbReference>
<dbReference type="FunFam" id="3.20.20.80:FF:000046">
    <property type="entry name" value="Glucosidase alpha, neutral C"/>
    <property type="match status" value="1"/>
</dbReference>
<evidence type="ECO:0000256" key="5">
    <source>
        <dbReference type="ARBA" id="ARBA00022801"/>
    </source>
</evidence>
<dbReference type="Proteomes" id="UP000887575">
    <property type="component" value="Unassembled WGS sequence"/>
</dbReference>
<dbReference type="CDD" id="cd14752">
    <property type="entry name" value="GH31_N"/>
    <property type="match status" value="1"/>
</dbReference>
<dbReference type="InterPro" id="IPR048395">
    <property type="entry name" value="Glyco_hydro_31_C"/>
</dbReference>
<evidence type="ECO:0000256" key="6">
    <source>
        <dbReference type="ARBA" id="ARBA00022824"/>
    </source>
</evidence>
<dbReference type="CDD" id="cd06603">
    <property type="entry name" value="GH31_GANC_GANAB_alpha"/>
    <property type="match status" value="1"/>
</dbReference>
<evidence type="ECO:0000256" key="4">
    <source>
        <dbReference type="ARBA" id="ARBA00022729"/>
    </source>
</evidence>
<dbReference type="InterPro" id="IPR011013">
    <property type="entry name" value="Gal_mutarotase_sf_dom"/>
</dbReference>
<evidence type="ECO:0000256" key="8">
    <source>
        <dbReference type="ARBA" id="ARBA00023295"/>
    </source>
</evidence>
<evidence type="ECO:0000256" key="10">
    <source>
        <dbReference type="RuleBase" id="RU361185"/>
    </source>
</evidence>
<dbReference type="GO" id="GO:0030246">
    <property type="term" value="F:carbohydrate binding"/>
    <property type="evidence" value="ECO:0007669"/>
    <property type="project" value="InterPro"/>
</dbReference>
<keyword evidence="6" id="KW-0256">Endoplasmic reticulum</keyword>
<reference evidence="16" key="1">
    <citation type="submission" date="2024-02" db="UniProtKB">
        <authorList>
            <consortium name="WormBaseParasite"/>
        </authorList>
    </citation>
    <scope>IDENTIFICATION</scope>
</reference>
<comment type="pathway">
    <text evidence="2">Glycan metabolism; N-glycan metabolism.</text>
</comment>
<comment type="similarity">
    <text evidence="3 10">Belongs to the glycosyl hydrolase 31 family.</text>
</comment>
<evidence type="ECO:0000313" key="15">
    <source>
        <dbReference type="Proteomes" id="UP000887575"/>
    </source>
</evidence>
<comment type="subcellular location">
    <subcellularLocation>
        <location evidence="1">Endoplasmic reticulum</location>
    </subcellularLocation>
</comment>
<name>A0AAF3F2P0_9BILA</name>
<dbReference type="PANTHER" id="PTHR22762">
    <property type="entry name" value="ALPHA-GLUCOSIDASE"/>
    <property type="match status" value="1"/>
</dbReference>
<keyword evidence="5 10" id="KW-0378">Hydrolase</keyword>
<dbReference type="GO" id="GO:0006491">
    <property type="term" value="P:N-glycan processing"/>
    <property type="evidence" value="ECO:0007669"/>
    <property type="project" value="TreeGrafter"/>
</dbReference>
<evidence type="ECO:0000259" key="13">
    <source>
        <dbReference type="Pfam" id="PF13802"/>
    </source>
</evidence>
<keyword evidence="7" id="KW-0325">Glycoprotein</keyword>
<dbReference type="GO" id="GO:0005783">
    <property type="term" value="C:endoplasmic reticulum"/>
    <property type="evidence" value="ECO:0007669"/>
    <property type="project" value="UniProtKB-SubCell"/>
</dbReference>
<dbReference type="SUPFAM" id="SSF74650">
    <property type="entry name" value="Galactose mutarotase-like"/>
    <property type="match status" value="1"/>
</dbReference>
<feature type="domain" description="Glycoside hydrolase family 31 TIM barrel" evidence="12">
    <location>
        <begin position="340"/>
        <end position="669"/>
    </location>
</feature>
<dbReference type="InterPro" id="IPR017853">
    <property type="entry name" value="GH"/>
</dbReference>
<dbReference type="Pfam" id="PF13802">
    <property type="entry name" value="Gal_mutarotas_2"/>
    <property type="match status" value="1"/>
</dbReference>
<evidence type="ECO:0000259" key="14">
    <source>
        <dbReference type="Pfam" id="PF21365"/>
    </source>
</evidence>
<dbReference type="SUPFAM" id="SSF51011">
    <property type="entry name" value="Glycosyl hydrolase domain"/>
    <property type="match status" value="1"/>
</dbReference>
<sequence>MRRETWLLAAVLVFAMAVKREDFKTCDQATFCKRHRSISENTGYAVDFSTVQHSGAILTATLKGPENELSLKLTGLDGGRVRLQIDEPAGALRKRFIPEFALSGVQYEVPFDKVDVQSDYLTIHCGGSKAKVVIHQKPFLVDIYNGLNELVTQVNAAGKLKVEHFRAKMDGQEYPEGFWDESFKHFRDSKPFGSSSVGVDVSFVGFRHAFGLPSHADAFSLRSTVNNGEPYRLFNLDVFEYELDNTMALYAHVPYIIAHKKQRSVGFLWLNAAETWVDTRSSEDSKGMFRTMLNKVMADESQPRFDAHFMAEAGLIDLFFFVGPSSQDVQKQMAETSGVTPIPPLFAIAYHQCRWNYNDEQDVAQVNAGFDEWDIPMDVIWLDIEHTDGKKYFTWHPTKFATPKKMIEGVASKGRKMVTIIDPHIKRDDSYRVNKDAKDLGLFVKKADGTTDFEGHCWPGSSEYLDFFHPKTREYWAQQFAFDRYEGSTRDLHTWNDMNEPSVFSGPEVTMDRDAIHYGGIEHREVHNMYGMMYTSATYKGLVERTAGKDRPFLLSRAGFIGTQRTAAIWTGDNTAEWGHLRYSVPMLLQLSVAGIPFVGADVGGFFGNPDEQLLLRWYQAGAYQPFFRAHAHIDTRRREPWLFSDETREGIRDAIRQRYTLLPYWYTLFQEHNATGMPPMRPIFYEFPSDEALFTEDKAHMVGEALLVRAVVDKDATSVEVTLPSGENKDTLWYDWESGVERPAGLNHVDAPLQKIPVFQRGGTIVPTWQRIRRAASLMKEDPLTLIIALDKNGAAKGRIYLDDMETFDYKNLNNFCISEFSYATNSPKEAKITGKHADSNGAFKPVNWVERIEVRGVPSEPSKVISSRGLTLPFAYDRDARLLSIRKPGDFAGEDWTITLNF</sequence>
<dbReference type="AlphaFoldDB" id="A0AAF3F2P0"/>
<accession>A0AAF3F2P0</accession>
<dbReference type="InterPro" id="IPR013780">
    <property type="entry name" value="Glyco_hydro_b"/>
</dbReference>
<dbReference type="InterPro" id="IPR000322">
    <property type="entry name" value="Glyco_hydro_31_TIM"/>
</dbReference>
<feature type="domain" description="Glycosyl hydrolase family 31 C-terminal" evidence="14">
    <location>
        <begin position="677"/>
        <end position="767"/>
    </location>
</feature>
<keyword evidence="15" id="KW-1185">Reference proteome</keyword>
<dbReference type="InterPro" id="IPR025887">
    <property type="entry name" value="Glyco_hydro_31_N_dom"/>
</dbReference>
<evidence type="ECO:0000256" key="3">
    <source>
        <dbReference type="ARBA" id="ARBA00007806"/>
    </source>
</evidence>
<evidence type="ECO:0000256" key="1">
    <source>
        <dbReference type="ARBA" id="ARBA00004240"/>
    </source>
</evidence>
<dbReference type="Pfam" id="PF01055">
    <property type="entry name" value="Glyco_hydro_31_2nd"/>
    <property type="match status" value="1"/>
</dbReference>
<feature type="chain" id="PRO_5042011325" description="Glucosidase II subunit alpha" evidence="11">
    <location>
        <begin position="21"/>
        <end position="904"/>
    </location>
</feature>
<dbReference type="Gene3D" id="3.20.20.80">
    <property type="entry name" value="Glycosidases"/>
    <property type="match status" value="2"/>
</dbReference>
<proteinExistence type="inferred from homology"/>
<feature type="domain" description="Glycoside hydrolase family 31 N-terminal" evidence="13">
    <location>
        <begin position="71"/>
        <end position="278"/>
    </location>
</feature>
<dbReference type="GO" id="GO:0090599">
    <property type="term" value="F:alpha-glucosidase activity"/>
    <property type="evidence" value="ECO:0007669"/>
    <property type="project" value="UniProtKB-ARBA"/>
</dbReference>
<dbReference type="GO" id="GO:0005975">
    <property type="term" value="P:carbohydrate metabolic process"/>
    <property type="evidence" value="ECO:0007669"/>
    <property type="project" value="InterPro"/>
</dbReference>
<protein>
    <recommendedName>
        <fullName evidence="9">Glucosidase II subunit alpha</fullName>
    </recommendedName>
</protein>
<dbReference type="FunFam" id="3.20.20.80:FF:000039">
    <property type="entry name" value="Glucosidase, alpha neutral C"/>
    <property type="match status" value="1"/>
</dbReference>
<dbReference type="Pfam" id="PF21365">
    <property type="entry name" value="Glyco_hydro_31_3rd"/>
    <property type="match status" value="1"/>
</dbReference>
<keyword evidence="4 11" id="KW-0732">Signal</keyword>
<evidence type="ECO:0000313" key="16">
    <source>
        <dbReference type="WBParaSite" id="MBELARI_LOCUS20821"/>
    </source>
</evidence>
<keyword evidence="8 10" id="KW-0326">Glycosidase</keyword>
<evidence type="ECO:0000256" key="9">
    <source>
        <dbReference type="ARBA" id="ARBA00042895"/>
    </source>
</evidence>
<dbReference type="SUPFAM" id="SSF51445">
    <property type="entry name" value="(Trans)glycosidases"/>
    <property type="match status" value="1"/>
</dbReference>
<evidence type="ECO:0000256" key="7">
    <source>
        <dbReference type="ARBA" id="ARBA00023180"/>
    </source>
</evidence>
<dbReference type="WBParaSite" id="MBELARI_LOCUS20821">
    <property type="protein sequence ID" value="MBELARI_LOCUS20821"/>
    <property type="gene ID" value="MBELARI_LOCUS20821"/>
</dbReference>
<organism evidence="15 16">
    <name type="scientific">Mesorhabditis belari</name>
    <dbReference type="NCBI Taxonomy" id="2138241"/>
    <lineage>
        <taxon>Eukaryota</taxon>
        <taxon>Metazoa</taxon>
        <taxon>Ecdysozoa</taxon>
        <taxon>Nematoda</taxon>
        <taxon>Chromadorea</taxon>
        <taxon>Rhabditida</taxon>
        <taxon>Rhabditina</taxon>
        <taxon>Rhabditomorpha</taxon>
        <taxon>Rhabditoidea</taxon>
        <taxon>Rhabditidae</taxon>
        <taxon>Mesorhabditinae</taxon>
        <taxon>Mesorhabditis</taxon>
    </lineage>
</organism>
<evidence type="ECO:0000256" key="2">
    <source>
        <dbReference type="ARBA" id="ARBA00004833"/>
    </source>
</evidence>
<evidence type="ECO:0000256" key="11">
    <source>
        <dbReference type="SAM" id="SignalP"/>
    </source>
</evidence>